<feature type="region of interest" description="Disordered" evidence="2">
    <location>
        <begin position="521"/>
        <end position="541"/>
    </location>
</feature>
<sequence>MKADTESTQTLYNKAFYVWHEEFLKNSDKTVNTSPQPLAFICNVNIVDLSSSETFAGFITDQGYLYCWPWPGTITGRNDIKINPIAITSVDEYVRSLSCGYNHISCTTENNNLYIWIFSPESIKYNELNPKSLANPKTLCNWEFPIEKIKSGTNHVLVLLSNNDLYCVKLPEYSEFKEIFDSEIEVTKVNIPEKIIEIQAGKNLSLCLCENNTVHYWFLNSEDGSHSAINQSFTQKIETDTICQSHTCINEKCNFKIVTASVMNDMSALGIIFDCEIEQSNDSSNLNYFSHIFIYNFNEKTISMAKYSDNYNFFKSFHWLFGHICAVFSDDTIWFRDKTQINEEKNDIIIRPKGDTKLFFASANGRCLIINILQNMFDNSPTSDAGEPEKAIIETGNVAEIRGDNKIECLAEALNDENNTFAENLIVCNKVGEDINLNTNKSTSMKTISSPEISNSIFPSNTTFEASDRDGDHIHNESREYAILEDLKANDAQPSYQKPTISSIITKKPQKHAFLRKGEGKMKALKTTNSEKSDSKLPSNFLSNKLESNSTNSMRSNSVNLAFNKKKLQEYETRIFNLESGNRRMIDLLQETKKRYLADVKALYNQLKEKSDEKFPLKSVVEQLQKELFIEREEKSKLKEDYESVKSRLQNEICNKNIKKDLLNTQLVIERDRLLKEKKDIEDLYQELNTKSVNLEILVAELSSKYNQLQKEHEKLTNKYSEIDQIHTSTVNQLSKSELELYELKKEFELNKANKNTSVNELYEYIDELENSLKDIKAKNEALSKKTNNLELPNLTSQNTKQESEIKNIKEYLMNRIKILKENKYNELKRHESTKFNSEICIMMDDIFCTFIEKINDSQEKNNLLKKKVNILEKCIKMRKDDVNILVENKN</sequence>
<dbReference type="InterPro" id="IPR009091">
    <property type="entry name" value="RCC1/BLIP-II"/>
</dbReference>
<proteinExistence type="predicted"/>
<dbReference type="EMBL" id="LRBP01000008">
    <property type="protein sequence ID" value="OII74941.1"/>
    <property type="molecule type" value="Genomic_DNA"/>
</dbReference>
<dbReference type="RefSeq" id="XP_028876086.1">
    <property type="nucleotide sequence ID" value="XM_029020085.1"/>
</dbReference>
<dbReference type="Proteomes" id="UP000186176">
    <property type="component" value="Unassembled WGS sequence"/>
</dbReference>
<evidence type="ECO:0000256" key="2">
    <source>
        <dbReference type="SAM" id="MobiDB-lite"/>
    </source>
</evidence>
<feature type="coiled-coil region" evidence="1">
    <location>
        <begin position="759"/>
        <end position="786"/>
    </location>
</feature>
<reference evidence="3 4" key="1">
    <citation type="submission" date="2016-10" db="EMBL/GenBank/DDBJ databases">
        <title>Reductive evolution of mitochondrial metabolism and differential evolution of invasion-related proteins in Cryptosporidium.</title>
        <authorList>
            <person name="Liu S."/>
            <person name="Roellig D.M."/>
            <person name="Guo Y."/>
            <person name="Li N."/>
            <person name="Frace M.A."/>
            <person name="Tang K."/>
            <person name="Zhang L."/>
            <person name="Feng Y."/>
            <person name="Xiao L."/>
        </authorList>
    </citation>
    <scope>NUCLEOTIDE SEQUENCE [LARGE SCALE GENOMIC DNA]</scope>
    <source>
        <strain evidence="3">39726</strain>
    </source>
</reference>
<evidence type="ECO:0000313" key="3">
    <source>
        <dbReference type="EMBL" id="OII74941.1"/>
    </source>
</evidence>
<keyword evidence="4" id="KW-1185">Reference proteome</keyword>
<protein>
    <submittedName>
        <fullName evidence="3">Uncharacterized protein</fullName>
    </submittedName>
</protein>
<gene>
    <name evidence="3" type="ORF">cubi_03072</name>
</gene>
<dbReference type="SUPFAM" id="SSF50985">
    <property type="entry name" value="RCC1/BLIP-II"/>
    <property type="match status" value="1"/>
</dbReference>
<dbReference type="VEuPathDB" id="CryptoDB:cubi_03072"/>
<dbReference type="GeneID" id="39979864"/>
<comment type="caution">
    <text evidence="3">The sequence shown here is derived from an EMBL/GenBank/DDBJ whole genome shotgun (WGS) entry which is preliminary data.</text>
</comment>
<name>A0A1J4MPZ4_9CRYT</name>
<accession>A0A1J4MPZ4</accession>
<feature type="coiled-coil region" evidence="1">
    <location>
        <begin position="586"/>
        <end position="726"/>
    </location>
</feature>
<evidence type="ECO:0000256" key="1">
    <source>
        <dbReference type="SAM" id="Coils"/>
    </source>
</evidence>
<dbReference type="OrthoDB" id="5370059at2759"/>
<dbReference type="AlphaFoldDB" id="A0A1J4MPZ4"/>
<dbReference type="Gene3D" id="2.130.10.30">
    <property type="entry name" value="Regulator of chromosome condensation 1/beta-lactamase-inhibitor protein II"/>
    <property type="match status" value="1"/>
</dbReference>
<evidence type="ECO:0000313" key="4">
    <source>
        <dbReference type="Proteomes" id="UP000186176"/>
    </source>
</evidence>
<organism evidence="3 4">
    <name type="scientific">Cryptosporidium ubiquitum</name>
    <dbReference type="NCBI Taxonomy" id="857276"/>
    <lineage>
        <taxon>Eukaryota</taxon>
        <taxon>Sar</taxon>
        <taxon>Alveolata</taxon>
        <taxon>Apicomplexa</taxon>
        <taxon>Conoidasida</taxon>
        <taxon>Coccidia</taxon>
        <taxon>Eucoccidiorida</taxon>
        <taxon>Eimeriorina</taxon>
        <taxon>Cryptosporidiidae</taxon>
        <taxon>Cryptosporidium</taxon>
    </lineage>
</organism>
<keyword evidence="1" id="KW-0175">Coiled coil</keyword>